<dbReference type="Proteomes" id="UP000030742">
    <property type="component" value="Unassembled WGS sequence"/>
</dbReference>
<feature type="non-terminal residue" evidence="2">
    <location>
        <position position="1"/>
    </location>
</feature>
<keyword evidence="1" id="KW-0812">Transmembrane</keyword>
<keyword evidence="1" id="KW-0472">Membrane</keyword>
<evidence type="ECO:0008006" key="5">
    <source>
        <dbReference type="Google" id="ProtNLM"/>
    </source>
</evidence>
<evidence type="ECO:0000313" key="4">
    <source>
        <dbReference type="Proteomes" id="UP000030742"/>
    </source>
</evidence>
<evidence type="ECO:0000256" key="1">
    <source>
        <dbReference type="SAM" id="Phobius"/>
    </source>
</evidence>
<dbReference type="AlphaFoldDB" id="N6TZE0"/>
<name>N6TZE0_DENPD</name>
<reference evidence="2 4" key="1">
    <citation type="journal article" date="2013" name="Genome Biol.">
        <title>Draft genome of the mountain pine beetle, Dendroctonus ponderosae Hopkins, a major forest pest.</title>
        <authorList>
            <person name="Keeling C.I."/>
            <person name="Yuen M.M."/>
            <person name="Liao N.Y."/>
            <person name="Docking T.R."/>
            <person name="Chan S.K."/>
            <person name="Taylor G.A."/>
            <person name="Palmquist D.L."/>
            <person name="Jackman S.D."/>
            <person name="Nguyen A."/>
            <person name="Li M."/>
            <person name="Henderson H."/>
            <person name="Janes J.K."/>
            <person name="Zhao Y."/>
            <person name="Pandoh P."/>
            <person name="Moore R."/>
            <person name="Sperling F.A."/>
            <person name="Huber D.P."/>
            <person name="Birol I."/>
            <person name="Jones S.J."/>
            <person name="Bohlmann J."/>
        </authorList>
    </citation>
    <scope>NUCLEOTIDE SEQUENCE</scope>
</reference>
<accession>N6TZE0</accession>
<protein>
    <recommendedName>
        <fullName evidence="5">DUF4536 domain-containing protein</fullName>
    </recommendedName>
</protein>
<organism evidence="2">
    <name type="scientific">Dendroctonus ponderosae</name>
    <name type="common">Mountain pine beetle</name>
    <dbReference type="NCBI Taxonomy" id="77166"/>
    <lineage>
        <taxon>Eukaryota</taxon>
        <taxon>Metazoa</taxon>
        <taxon>Ecdysozoa</taxon>
        <taxon>Arthropoda</taxon>
        <taxon>Hexapoda</taxon>
        <taxon>Insecta</taxon>
        <taxon>Pterygota</taxon>
        <taxon>Neoptera</taxon>
        <taxon>Endopterygota</taxon>
        <taxon>Coleoptera</taxon>
        <taxon>Polyphaga</taxon>
        <taxon>Cucujiformia</taxon>
        <taxon>Curculionidae</taxon>
        <taxon>Scolytinae</taxon>
        <taxon>Dendroctonus</taxon>
    </lineage>
</organism>
<feature type="transmembrane region" description="Helical" evidence="1">
    <location>
        <begin position="12"/>
        <end position="33"/>
    </location>
</feature>
<feature type="transmembrane region" description="Helical" evidence="1">
    <location>
        <begin position="45"/>
        <end position="63"/>
    </location>
</feature>
<gene>
    <name evidence="3" type="ORF">D910_09623</name>
    <name evidence="2" type="ORF">YQE_08764</name>
</gene>
<evidence type="ECO:0000313" key="2">
    <source>
        <dbReference type="EMBL" id="ENN74645.1"/>
    </source>
</evidence>
<keyword evidence="1" id="KW-1133">Transmembrane helix</keyword>
<dbReference type="HOGENOM" id="CLU_2690364_0_0_1"/>
<dbReference type="EMBL" id="KB632319">
    <property type="protein sequence ID" value="ERL92306.1"/>
    <property type="molecule type" value="Genomic_DNA"/>
</dbReference>
<evidence type="ECO:0000313" key="3">
    <source>
        <dbReference type="EMBL" id="ERL92306.1"/>
    </source>
</evidence>
<proteinExistence type="predicted"/>
<sequence length="74" mass="7604">MEPITESARKESCLSCKLISIGCLTGIGSYLVATSIRSYKGKSRAFIGALGAGAICLGAGEIFDKSPFRSSGAV</sequence>
<dbReference type="EMBL" id="KB741037">
    <property type="protein sequence ID" value="ENN74645.1"/>
    <property type="molecule type" value="Genomic_DNA"/>
</dbReference>